<evidence type="ECO:0000256" key="8">
    <source>
        <dbReference type="SAM" id="MobiDB-lite"/>
    </source>
</evidence>
<proteinExistence type="inferred from homology"/>
<feature type="transmembrane region" description="Helical" evidence="9">
    <location>
        <begin position="21"/>
        <end position="40"/>
    </location>
</feature>
<evidence type="ECO:0000256" key="5">
    <source>
        <dbReference type="ARBA" id="ARBA00022989"/>
    </source>
</evidence>
<dbReference type="PANTHER" id="PTHR32309">
    <property type="entry name" value="TYROSINE-PROTEIN KINASE"/>
    <property type="match status" value="1"/>
</dbReference>
<evidence type="ECO:0000313" key="12">
    <source>
        <dbReference type="Proteomes" id="UP001596012"/>
    </source>
</evidence>
<dbReference type="InterPro" id="IPR050445">
    <property type="entry name" value="Bact_polysacc_biosynth/exp"/>
</dbReference>
<dbReference type="Pfam" id="PF02706">
    <property type="entry name" value="Wzz"/>
    <property type="match status" value="1"/>
</dbReference>
<dbReference type="RefSeq" id="WP_386338111.1">
    <property type="nucleotide sequence ID" value="NZ_JBHSFG010000011.1"/>
</dbReference>
<feature type="region of interest" description="Disordered" evidence="8">
    <location>
        <begin position="427"/>
        <end position="455"/>
    </location>
</feature>
<feature type="transmembrane region" description="Helical" evidence="9">
    <location>
        <begin position="230"/>
        <end position="249"/>
    </location>
</feature>
<comment type="subcellular location">
    <subcellularLocation>
        <location evidence="1">Cell membrane</location>
        <topology evidence="1">Multi-pass membrane protein</topology>
    </subcellularLocation>
</comment>
<feature type="domain" description="Polysaccharide chain length determinant N-terminal" evidence="10">
    <location>
        <begin position="4"/>
        <end position="68"/>
    </location>
</feature>
<comment type="caution">
    <text evidence="11">The sequence shown here is derived from an EMBL/GenBank/DDBJ whole genome shotgun (WGS) entry which is preliminary data.</text>
</comment>
<evidence type="ECO:0000256" key="7">
    <source>
        <dbReference type="SAM" id="Coils"/>
    </source>
</evidence>
<accession>A0ABV8YJN7</accession>
<keyword evidence="6 9" id="KW-0472">Membrane</keyword>
<keyword evidence="12" id="KW-1185">Reference proteome</keyword>
<evidence type="ECO:0000313" key="11">
    <source>
        <dbReference type="EMBL" id="MFC4464058.1"/>
    </source>
</evidence>
<evidence type="ECO:0000256" key="4">
    <source>
        <dbReference type="ARBA" id="ARBA00022692"/>
    </source>
</evidence>
<feature type="coiled-coil region" evidence="7">
    <location>
        <begin position="148"/>
        <end position="201"/>
    </location>
</feature>
<dbReference type="InterPro" id="IPR003856">
    <property type="entry name" value="LPS_length_determ_N"/>
</dbReference>
<evidence type="ECO:0000256" key="6">
    <source>
        <dbReference type="ARBA" id="ARBA00023136"/>
    </source>
</evidence>
<comment type="similarity">
    <text evidence="2">Belongs to the CpsC/CapA family.</text>
</comment>
<keyword evidence="7" id="KW-0175">Coiled coil</keyword>
<evidence type="ECO:0000256" key="2">
    <source>
        <dbReference type="ARBA" id="ARBA00006683"/>
    </source>
</evidence>
<keyword evidence="4 9" id="KW-0812">Transmembrane</keyword>
<keyword evidence="3" id="KW-1003">Cell membrane</keyword>
<evidence type="ECO:0000256" key="1">
    <source>
        <dbReference type="ARBA" id="ARBA00004651"/>
    </source>
</evidence>
<name>A0ABV8YJN7_9ACTN</name>
<sequence>MNEDTIRLATIGRILRRRWRLLATLAVVGALVGYGASVVFPPRYTTSASVLLPGQWEERALLTQVDIATSSTVVDRAAAKLGWPGVSGAELRDQVSAKAADGNIVKISGTADTPERAQQLSDQVAQQFVRFAARIAGGSTDSEAVTGLEALRQQVEETNRRITDLAKAADPGRSVESVQARTSLEKLRTALEEAMTQLDQADPTTNMAGMVVMGPAARPTGEAPPTRMQLIGAGALLFFLLAVIGHLTAARVNRRLRTDPEIAAALGSALLGTVDVPDEQRAHRPEHRGPRASIRRLLGIDTRWDVPTPQRSGDEAGRRIRYRRVCTRLRDQLPAPRRLLAVVPEGDEIARLAAEQLVAEAKGDPLLRVVEVSVDRPMVPDRGTESGALVVLSAGSWTTEELAGIAEACADGGHEVVGIVVAGPVRARPTRSADDPPDDATPALAVRGHATGGAK</sequence>
<dbReference type="Proteomes" id="UP001596012">
    <property type="component" value="Unassembled WGS sequence"/>
</dbReference>
<dbReference type="EMBL" id="JBHSFG010000011">
    <property type="protein sequence ID" value="MFC4464058.1"/>
    <property type="molecule type" value="Genomic_DNA"/>
</dbReference>
<protein>
    <submittedName>
        <fullName evidence="11">Wzz/FepE/Etk N-terminal domain-containing protein</fullName>
    </submittedName>
</protein>
<organism evidence="11 12">
    <name type="scientific">Streptomyces xiangluensis</name>
    <dbReference type="NCBI Taxonomy" id="2665720"/>
    <lineage>
        <taxon>Bacteria</taxon>
        <taxon>Bacillati</taxon>
        <taxon>Actinomycetota</taxon>
        <taxon>Actinomycetes</taxon>
        <taxon>Kitasatosporales</taxon>
        <taxon>Streptomycetaceae</taxon>
        <taxon>Streptomyces</taxon>
    </lineage>
</organism>
<evidence type="ECO:0000256" key="3">
    <source>
        <dbReference type="ARBA" id="ARBA00022475"/>
    </source>
</evidence>
<evidence type="ECO:0000256" key="9">
    <source>
        <dbReference type="SAM" id="Phobius"/>
    </source>
</evidence>
<evidence type="ECO:0000259" key="10">
    <source>
        <dbReference type="Pfam" id="PF02706"/>
    </source>
</evidence>
<reference evidence="12" key="1">
    <citation type="journal article" date="2019" name="Int. J. Syst. Evol. Microbiol.">
        <title>The Global Catalogue of Microorganisms (GCM) 10K type strain sequencing project: providing services to taxonomists for standard genome sequencing and annotation.</title>
        <authorList>
            <consortium name="The Broad Institute Genomics Platform"/>
            <consortium name="The Broad Institute Genome Sequencing Center for Infectious Disease"/>
            <person name="Wu L."/>
            <person name="Ma J."/>
        </authorList>
    </citation>
    <scope>NUCLEOTIDE SEQUENCE [LARGE SCALE GENOMIC DNA]</scope>
    <source>
        <strain evidence="12">DT43</strain>
    </source>
</reference>
<keyword evidence="5 9" id="KW-1133">Transmembrane helix</keyword>
<dbReference type="PANTHER" id="PTHR32309:SF31">
    <property type="entry name" value="CAPSULAR EXOPOLYSACCHARIDE FAMILY"/>
    <property type="match status" value="1"/>
</dbReference>
<gene>
    <name evidence="11" type="ORF">ACFPH6_05685</name>
</gene>